<evidence type="ECO:0000313" key="9">
    <source>
        <dbReference type="Proteomes" id="UP000274756"/>
    </source>
</evidence>
<feature type="transmembrane region" description="Helical" evidence="5">
    <location>
        <begin position="53"/>
        <end position="77"/>
    </location>
</feature>
<dbReference type="PRINTS" id="PR00237">
    <property type="entry name" value="GPCRRHODOPSN"/>
</dbReference>
<dbReference type="PANTHER" id="PTHR47023:SF5">
    <property type="entry name" value="SEX PEPTIDE RECEPTOR-RELATED PROTEIN 2"/>
    <property type="match status" value="1"/>
</dbReference>
<protein>
    <submittedName>
        <fullName evidence="10">G_PROTEIN_RECEP_F1_2 domain-containing protein</fullName>
    </submittedName>
</protein>
<dbReference type="Pfam" id="PF10324">
    <property type="entry name" value="7TM_GPCR_Srw"/>
    <property type="match status" value="1"/>
</dbReference>
<evidence type="ECO:0000256" key="1">
    <source>
        <dbReference type="ARBA" id="ARBA00004370"/>
    </source>
</evidence>
<evidence type="ECO:0000256" key="4">
    <source>
        <dbReference type="ARBA" id="ARBA00023136"/>
    </source>
</evidence>
<dbReference type="EMBL" id="UYYG01001158">
    <property type="protein sequence ID" value="VDN57038.1"/>
    <property type="molecule type" value="Genomic_DNA"/>
</dbReference>
<dbReference type="Proteomes" id="UP000038040">
    <property type="component" value="Unplaced"/>
</dbReference>
<feature type="transmembrane region" description="Helical" evidence="5">
    <location>
        <begin position="294"/>
        <end position="327"/>
    </location>
</feature>
<reference evidence="10" key="1">
    <citation type="submission" date="2017-02" db="UniProtKB">
        <authorList>
            <consortium name="WormBaseParasite"/>
        </authorList>
    </citation>
    <scope>IDENTIFICATION</scope>
</reference>
<proteinExistence type="predicted"/>
<feature type="transmembrane region" description="Helical" evidence="5">
    <location>
        <begin position="236"/>
        <end position="261"/>
    </location>
</feature>
<dbReference type="GO" id="GO:0016020">
    <property type="term" value="C:membrane"/>
    <property type="evidence" value="ECO:0007669"/>
    <property type="project" value="UniProtKB-SubCell"/>
</dbReference>
<dbReference type="InterPro" id="IPR019427">
    <property type="entry name" value="7TM_GPCR_serpentine_rcpt_Srw"/>
</dbReference>
<keyword evidence="2 5" id="KW-0812">Transmembrane</keyword>
<feature type="transmembrane region" description="Helical" evidence="5">
    <location>
        <begin position="333"/>
        <end position="359"/>
    </location>
</feature>
<evidence type="ECO:0000259" key="6">
    <source>
        <dbReference type="PROSITE" id="PS50262"/>
    </source>
</evidence>
<gene>
    <name evidence="7" type="ORF">DME_LOCUS7011</name>
</gene>
<evidence type="ECO:0000256" key="3">
    <source>
        <dbReference type="ARBA" id="ARBA00022989"/>
    </source>
</evidence>
<feature type="transmembrane region" description="Helical" evidence="5">
    <location>
        <begin position="89"/>
        <end position="110"/>
    </location>
</feature>
<evidence type="ECO:0000256" key="5">
    <source>
        <dbReference type="SAM" id="Phobius"/>
    </source>
</evidence>
<reference evidence="7 9" key="2">
    <citation type="submission" date="2018-11" db="EMBL/GenBank/DDBJ databases">
        <authorList>
            <consortium name="Pathogen Informatics"/>
        </authorList>
    </citation>
    <scope>NUCLEOTIDE SEQUENCE [LARGE SCALE GENOMIC DNA]</scope>
</reference>
<dbReference type="Proteomes" id="UP000274756">
    <property type="component" value="Unassembled WGS sequence"/>
</dbReference>
<dbReference type="InterPro" id="IPR053071">
    <property type="entry name" value="GPCR1-related_rcpt"/>
</dbReference>
<dbReference type="InterPro" id="IPR000276">
    <property type="entry name" value="GPCR_Rhodpsn"/>
</dbReference>
<dbReference type="STRING" id="318479.A0A0N4U6T2"/>
<feature type="domain" description="G-protein coupled receptors family 1 profile" evidence="6">
    <location>
        <begin position="69"/>
        <end position="357"/>
    </location>
</feature>
<dbReference type="OrthoDB" id="5962323at2759"/>
<comment type="subcellular location">
    <subcellularLocation>
        <location evidence="1">Membrane</location>
    </subcellularLocation>
</comment>
<dbReference type="CDD" id="cd14978">
    <property type="entry name" value="7tmA_FMRFamide_R-like"/>
    <property type="match status" value="1"/>
</dbReference>
<evidence type="ECO:0000313" key="8">
    <source>
        <dbReference type="Proteomes" id="UP000038040"/>
    </source>
</evidence>
<dbReference type="PROSITE" id="PS50262">
    <property type="entry name" value="G_PROTEIN_RECEP_F1_2"/>
    <property type="match status" value="1"/>
</dbReference>
<dbReference type="Gene3D" id="1.20.1070.10">
    <property type="entry name" value="Rhodopsin 7-helix transmembrane proteins"/>
    <property type="match status" value="1"/>
</dbReference>
<evidence type="ECO:0000256" key="2">
    <source>
        <dbReference type="ARBA" id="ARBA00022692"/>
    </source>
</evidence>
<sequence>MKYEECRRTNFSEDEAMRCFTENFGSFYDVCTDQCYIDMRLTTLFHNNQLENAVYGLLFPILVIFVVVANALIVIVLSKKHMITPTNVVLKYMAIADLCVGLVPLPWTFFYHTLKYNLYEDQLQLWWCYMYKYCMDAVPPVCHNIAMWLTVLLAGQRYIFVEYPILSRKLCSVHNVRVSTLIITIVSLLCGLPKSLDYYYDVYEGWAYFPHGELKSCLYDFTALVRFIGPNNFFNFYFWTRVLGFIILPSLLLIILNFLLIRGLRKAQKRKQRLLREKRAREAQSQIDGSSTSLMLVVIVSIFLIVNLPQAIFIGLLCVCTTFGVSMKLFEGIFPAAFLLANNMLVMATYPVNFGIYCFMSSSFRRTFSNIFCR</sequence>
<dbReference type="InterPro" id="IPR017452">
    <property type="entry name" value="GPCR_Rhodpsn_7TM"/>
</dbReference>
<accession>A0A0N4U6T2</accession>
<keyword evidence="9" id="KW-1185">Reference proteome</keyword>
<dbReference type="PANTHER" id="PTHR47023">
    <property type="entry name" value="SEX PEPTIDE RECEPTOR"/>
    <property type="match status" value="1"/>
</dbReference>
<name>A0A0N4U6T2_DRAME</name>
<evidence type="ECO:0000313" key="7">
    <source>
        <dbReference type="EMBL" id="VDN57038.1"/>
    </source>
</evidence>
<dbReference type="SUPFAM" id="SSF81321">
    <property type="entry name" value="Family A G protein-coupled receptor-like"/>
    <property type="match status" value="1"/>
</dbReference>
<keyword evidence="4 5" id="KW-0472">Membrane</keyword>
<evidence type="ECO:0000313" key="10">
    <source>
        <dbReference type="WBParaSite" id="DME_0000265101-mRNA-1"/>
    </source>
</evidence>
<feature type="transmembrane region" description="Helical" evidence="5">
    <location>
        <begin position="178"/>
        <end position="196"/>
    </location>
</feature>
<dbReference type="GO" id="GO:0008528">
    <property type="term" value="F:G protein-coupled peptide receptor activity"/>
    <property type="evidence" value="ECO:0007669"/>
    <property type="project" value="InterPro"/>
</dbReference>
<organism evidence="8 10">
    <name type="scientific">Dracunculus medinensis</name>
    <name type="common">Guinea worm</name>
    <dbReference type="NCBI Taxonomy" id="318479"/>
    <lineage>
        <taxon>Eukaryota</taxon>
        <taxon>Metazoa</taxon>
        <taxon>Ecdysozoa</taxon>
        <taxon>Nematoda</taxon>
        <taxon>Chromadorea</taxon>
        <taxon>Rhabditida</taxon>
        <taxon>Spirurina</taxon>
        <taxon>Dracunculoidea</taxon>
        <taxon>Dracunculidae</taxon>
        <taxon>Dracunculus</taxon>
    </lineage>
</organism>
<dbReference type="AlphaFoldDB" id="A0A0N4U6T2"/>
<dbReference type="WBParaSite" id="DME_0000265101-mRNA-1">
    <property type="protein sequence ID" value="DME_0000265101-mRNA-1"/>
    <property type="gene ID" value="DME_0000265101"/>
</dbReference>
<keyword evidence="3 5" id="KW-1133">Transmembrane helix</keyword>